<dbReference type="Gene3D" id="2.80.10.50">
    <property type="match status" value="3"/>
</dbReference>
<feature type="domain" description="DUF4347" evidence="1">
    <location>
        <begin position="87"/>
        <end position="234"/>
    </location>
</feature>
<dbReference type="RefSeq" id="WP_071471576.1">
    <property type="nucleotide sequence ID" value="NZ_MDKE01000005.1"/>
</dbReference>
<accession>A0A1J4QG99</accession>
<sequence>MNKQDNAKTSPGFRRKPLITALESRILLDGAAVATAVDMTTDVAFQQDPVHQPAPDQAVHFSEGDLALAPTQIQAADPSQNNGRKEVAFIDSSVEDYQTLVDGIGAGIEVQLLDGSQDGLAQLAVWAQQNSGYDAIHILSHGSSGELSLGSVVLSNANLADHSEALNQVGQALTENGDLLVYGCNVATTEGQAFITALATATGADVAASDDLTGAQVLGGDWQLEHRQGDIETEGLNVQPYSGVLAEPVQVSVFSYPGLNGSGSQPSDENANLTSIVQAQIDAGANYTLDTSITSFTDPDLADKLAASGFFFMTDMERQSPTDTSFFPESARTIFRDWVNEGGVIMMTGTSGSKDADFLNLIFDWDLSSVSASSQMYKNDANAAGTPFENVEASYLDAPSATDGINKGSVENFTTMYGTDTQAAVAVIEHGSGYVIYMGFDFYNAGTEGGQYNNAWVQEIIPAAMEYSAILAGSGDVEEDQTYTFAADAFKSGGSVLSQVKITSLPTNGSLTLSGTTVTVEQVITSAQYDLLTYTPDENFNGEDGFNWQGYDGETYSADISYELNVGAVNDAPILDTTPELALLSIDEDLPAADNLGTSVADIVADGSMTDIDGDVVEAIAVSVVDNSNGTWQYKVGSGAWTAFDFSGSNVGKALLLDSTDSIRFFADTDFNGTVTEGITFYAWDKSRSRAGNYLTIDGNSGGEGTLSVNTDNAAITVNSVNDAPNFGLPLPPTNQTAIGDGIDRGYSVVSQSDGKLLVAGYSWNGSDDDIVLVRYNSNGSLDTGFGDGNGYVRTGISASDLGNTANGTEAGDDFGYSVTVQGDGKILVSGKTQVSNGNSDVVVLRYNSDGSLDSSFGNAGVVVIDAGGTSEASWSVSEHDGNIVIAISGHSRVVVAQLTATGELDSSFGSGGLVTTDVSGSSTEYAYRLVHQPDGKIVVAGVANGTDILVLRYNDNGVLDSTFGGGDGIVTASGMATGGSLSVPSLALQDDGKIVVAGYAESNYMDWMTKTMITTESVALVRFTEAGVLDTGFGTNGVVTNTALDWSEVKDVAVQSDGSILVAGNKSISGNGVDFVMARFTSSGSLDSTFGNSGQINTDVGNANNYVSAMTLLDNGALVLVGSAHNGSNDDIAVAHYNSDGSLNINLSGETLGGMVNFTEDGGAVVLDNDVEISDAELDDGNYAGATLTIERNGGVSAEDHFSATGTLGVLVEGDDLTVNGTVIGTITVCSGGTLTFSFNGNATQSLVNEAMRQIAYTNDSDTPPASVQLDWRFADGNVGEQGTGGLLTGSGTVTVAITAVNDEPTLTATASAPTFTEGGSAAGLFSGTDINTVEAGQTISGLSFTVSNVTDGSNERLNVDGTAIVLTHGTNGSTASNSLSYSVSVSGTTATLLLTGGTLSTASAETLIDGMSYQNNSNTPSTSNRVVTLTSLQDSGG</sequence>
<keyword evidence="3" id="KW-1185">Reference proteome</keyword>
<reference evidence="2 3" key="1">
    <citation type="submission" date="2016-07" db="EMBL/GenBank/DDBJ databases">
        <title>Draft Genome Sequence of Oceanisphaera psychrotolerans, isolated from coastal sediment samples.</title>
        <authorList>
            <person name="Zhuo S."/>
            <person name="Ruan Z."/>
        </authorList>
    </citation>
    <scope>NUCLEOTIDE SEQUENCE [LARGE SCALE GENOMIC DNA]</scope>
    <source>
        <strain evidence="2 3">LAM-WHM-ZC</strain>
    </source>
</reference>
<dbReference type="OrthoDB" id="9813456at2"/>
<protein>
    <recommendedName>
        <fullName evidence="1">DUF4347 domain-containing protein</fullName>
    </recommendedName>
</protein>
<dbReference type="Pfam" id="PF14252">
    <property type="entry name" value="DUF4347"/>
    <property type="match status" value="1"/>
</dbReference>
<organism evidence="2 3">
    <name type="scientific">Oceanisphaera psychrotolerans</name>
    <dbReference type="NCBI Taxonomy" id="1414654"/>
    <lineage>
        <taxon>Bacteria</taxon>
        <taxon>Pseudomonadati</taxon>
        <taxon>Pseudomonadota</taxon>
        <taxon>Gammaproteobacteria</taxon>
        <taxon>Aeromonadales</taxon>
        <taxon>Aeromonadaceae</taxon>
        <taxon>Oceanisphaera</taxon>
    </lineage>
</organism>
<dbReference type="InterPro" id="IPR025592">
    <property type="entry name" value="DUF4347"/>
</dbReference>
<proteinExistence type="predicted"/>
<dbReference type="Pfam" id="PF17164">
    <property type="entry name" value="DUF5122"/>
    <property type="match status" value="5"/>
</dbReference>
<dbReference type="InterPro" id="IPR013431">
    <property type="entry name" value="Delta_60_rpt"/>
</dbReference>
<evidence type="ECO:0000259" key="1">
    <source>
        <dbReference type="Pfam" id="PF14252"/>
    </source>
</evidence>
<comment type="caution">
    <text evidence="2">The sequence shown here is derived from an EMBL/GenBank/DDBJ whole genome shotgun (WGS) entry which is preliminary data.</text>
</comment>
<dbReference type="NCBIfam" id="TIGR02608">
    <property type="entry name" value="delta_60_rpt"/>
    <property type="match status" value="7"/>
</dbReference>
<name>A0A1J4QG99_9GAMM</name>
<dbReference type="STRING" id="1414654.BFR47_10000"/>
<feature type="non-terminal residue" evidence="2">
    <location>
        <position position="1439"/>
    </location>
</feature>
<evidence type="ECO:0000313" key="2">
    <source>
        <dbReference type="EMBL" id="OIN13828.1"/>
    </source>
</evidence>
<dbReference type="EMBL" id="MDKE01000005">
    <property type="protein sequence ID" value="OIN13828.1"/>
    <property type="molecule type" value="Genomic_DNA"/>
</dbReference>
<gene>
    <name evidence="2" type="ORF">BFR47_10000</name>
</gene>
<dbReference type="Proteomes" id="UP000243073">
    <property type="component" value="Unassembled WGS sequence"/>
</dbReference>
<evidence type="ECO:0000313" key="3">
    <source>
        <dbReference type="Proteomes" id="UP000243073"/>
    </source>
</evidence>